<keyword evidence="3" id="KW-1185">Reference proteome</keyword>
<reference evidence="2 3" key="1">
    <citation type="submission" date="2022-03" db="EMBL/GenBank/DDBJ databases">
        <authorList>
            <person name="Jo J.-H."/>
            <person name="Im W.-T."/>
        </authorList>
    </citation>
    <scope>NUCLEOTIDE SEQUENCE [LARGE SCALE GENOMIC DNA]</scope>
    <source>
        <strain evidence="2 3">MA9</strain>
    </source>
</reference>
<dbReference type="RefSeq" id="WP_241368445.1">
    <property type="nucleotide sequence ID" value="NZ_JAKZFC010000001.1"/>
</dbReference>
<evidence type="ECO:0008006" key="4">
    <source>
        <dbReference type="Google" id="ProtNLM"/>
    </source>
</evidence>
<dbReference type="EMBL" id="JAKZFC010000001">
    <property type="protein sequence ID" value="MCH7321416.1"/>
    <property type="molecule type" value="Genomic_DNA"/>
</dbReference>
<keyword evidence="1" id="KW-0472">Membrane</keyword>
<dbReference type="Proteomes" id="UP001316087">
    <property type="component" value="Unassembled WGS sequence"/>
</dbReference>
<name>A0ABS9UAP7_9BACL</name>
<accession>A0ABS9UAP7</accession>
<evidence type="ECO:0000313" key="2">
    <source>
        <dbReference type="EMBL" id="MCH7321416.1"/>
    </source>
</evidence>
<comment type="caution">
    <text evidence="2">The sequence shown here is derived from an EMBL/GenBank/DDBJ whole genome shotgun (WGS) entry which is preliminary data.</text>
</comment>
<organism evidence="2 3">
    <name type="scientific">Solibacillus palustris</name>
    <dbReference type="NCBI Taxonomy" id="2908203"/>
    <lineage>
        <taxon>Bacteria</taxon>
        <taxon>Bacillati</taxon>
        <taxon>Bacillota</taxon>
        <taxon>Bacilli</taxon>
        <taxon>Bacillales</taxon>
        <taxon>Caryophanaceae</taxon>
        <taxon>Solibacillus</taxon>
    </lineage>
</organism>
<gene>
    <name evidence="2" type="ORF">LZ480_05870</name>
</gene>
<evidence type="ECO:0000313" key="3">
    <source>
        <dbReference type="Proteomes" id="UP001316087"/>
    </source>
</evidence>
<feature type="transmembrane region" description="Helical" evidence="1">
    <location>
        <begin position="32"/>
        <end position="54"/>
    </location>
</feature>
<proteinExistence type="predicted"/>
<sequence>MSIVTAGLLISFSGIIVVCLGLFDVIPNSNQTLNYIFIGLGWIFILIGIVIRIVGMKLEKKYQK</sequence>
<keyword evidence="1" id="KW-1133">Transmembrane helix</keyword>
<evidence type="ECO:0000256" key="1">
    <source>
        <dbReference type="SAM" id="Phobius"/>
    </source>
</evidence>
<protein>
    <recommendedName>
        <fullName evidence="4">DUF3955 domain-containing protein</fullName>
    </recommendedName>
</protein>
<feature type="transmembrane region" description="Helical" evidence="1">
    <location>
        <begin position="7"/>
        <end position="26"/>
    </location>
</feature>
<keyword evidence="1" id="KW-0812">Transmembrane</keyword>